<comment type="subunit">
    <text evidence="2">Monomer.</text>
</comment>
<dbReference type="InterPro" id="IPR050883">
    <property type="entry name" value="PNGase"/>
</dbReference>
<feature type="domain" description="Glycosyl hydrolase family 92 N-terminal" evidence="6">
    <location>
        <begin position="25"/>
        <end position="279"/>
    </location>
</feature>
<keyword evidence="7" id="KW-0326">Glycosidase</keyword>
<dbReference type="SUPFAM" id="SSF48208">
    <property type="entry name" value="Six-hairpin glycosidases"/>
    <property type="match status" value="1"/>
</dbReference>
<evidence type="ECO:0000259" key="5">
    <source>
        <dbReference type="Pfam" id="PF07971"/>
    </source>
</evidence>
<evidence type="ECO:0000259" key="6">
    <source>
        <dbReference type="Pfam" id="PF17678"/>
    </source>
</evidence>
<keyword evidence="7" id="KW-0378">Hydrolase</keyword>
<feature type="signal peptide" evidence="4">
    <location>
        <begin position="1"/>
        <end position="19"/>
    </location>
</feature>
<dbReference type="Gene3D" id="3.30.2080.10">
    <property type="entry name" value="GH92 mannosidase domain"/>
    <property type="match status" value="1"/>
</dbReference>
<keyword evidence="8" id="KW-1185">Reference proteome</keyword>
<dbReference type="InterPro" id="IPR005887">
    <property type="entry name" value="GH92_a_mannosidase_put"/>
</dbReference>
<protein>
    <submittedName>
        <fullName evidence="7">GH92 family glycosyl hydrolase</fullName>
        <ecNumber evidence="7">3.2.1.-</ecNumber>
    </submittedName>
</protein>
<evidence type="ECO:0000256" key="3">
    <source>
        <dbReference type="ARBA" id="ARBA00022837"/>
    </source>
</evidence>
<dbReference type="Gene3D" id="1.20.1610.10">
    <property type="entry name" value="alpha-1,2-mannosidases domains"/>
    <property type="match status" value="1"/>
</dbReference>
<name>A0ABS5K2L4_9BACT</name>
<dbReference type="GO" id="GO:0016798">
    <property type="term" value="F:hydrolase activity, acting on glycosyl bonds"/>
    <property type="evidence" value="ECO:0007669"/>
    <property type="project" value="UniProtKB-KW"/>
</dbReference>
<evidence type="ECO:0000256" key="4">
    <source>
        <dbReference type="SAM" id="SignalP"/>
    </source>
</evidence>
<evidence type="ECO:0000313" key="7">
    <source>
        <dbReference type="EMBL" id="MBS2100751.1"/>
    </source>
</evidence>
<dbReference type="EMBL" id="JAGUCO010000028">
    <property type="protein sequence ID" value="MBS2100751.1"/>
    <property type="molecule type" value="Genomic_DNA"/>
</dbReference>
<comment type="cofactor">
    <cofactor evidence="1">
        <name>Ca(2+)</name>
        <dbReference type="ChEBI" id="CHEBI:29108"/>
    </cofactor>
</comment>
<evidence type="ECO:0000256" key="2">
    <source>
        <dbReference type="ARBA" id="ARBA00011245"/>
    </source>
</evidence>
<dbReference type="Pfam" id="PF17678">
    <property type="entry name" value="Glyco_hydro_92N"/>
    <property type="match status" value="1"/>
</dbReference>
<dbReference type="InterPro" id="IPR041371">
    <property type="entry name" value="GH92_N"/>
</dbReference>
<dbReference type="EC" id="3.2.1.-" evidence="7"/>
<comment type="caution">
    <text evidence="7">The sequence shown here is derived from an EMBL/GenBank/DDBJ whole genome shotgun (WGS) entry which is preliminary data.</text>
</comment>
<evidence type="ECO:0000256" key="1">
    <source>
        <dbReference type="ARBA" id="ARBA00001913"/>
    </source>
</evidence>
<reference evidence="7 8" key="1">
    <citation type="journal article" date="2015" name="Int. J. Syst. Evol. Microbiol.">
        <title>Carboxylicivirga linearis sp. nov., isolated from a sea cucumber culture pond.</title>
        <authorList>
            <person name="Wang F.Q."/>
            <person name="Zhou Y.X."/>
            <person name="Lin X.Z."/>
            <person name="Chen G.J."/>
            <person name="Du Z.J."/>
        </authorList>
    </citation>
    <scope>NUCLEOTIDE SEQUENCE [LARGE SCALE GENOMIC DNA]</scope>
    <source>
        <strain evidence="7 8">FB218</strain>
    </source>
</reference>
<dbReference type="RefSeq" id="WP_212219210.1">
    <property type="nucleotide sequence ID" value="NZ_JAGUCO010000028.1"/>
</dbReference>
<dbReference type="PANTHER" id="PTHR12143">
    <property type="entry name" value="PEPTIDE N-GLYCANASE PNGASE -RELATED"/>
    <property type="match status" value="1"/>
</dbReference>
<dbReference type="Proteomes" id="UP000708576">
    <property type="component" value="Unassembled WGS sequence"/>
</dbReference>
<keyword evidence="4" id="KW-0732">Signal</keyword>
<dbReference type="Pfam" id="PF07971">
    <property type="entry name" value="Glyco_hydro_92"/>
    <property type="match status" value="1"/>
</dbReference>
<dbReference type="InterPro" id="IPR012939">
    <property type="entry name" value="Glyco_hydro_92"/>
</dbReference>
<feature type="chain" id="PRO_5045443737" evidence="4">
    <location>
        <begin position="20"/>
        <end position="743"/>
    </location>
</feature>
<organism evidence="7 8">
    <name type="scientific">Carboxylicivirga linearis</name>
    <dbReference type="NCBI Taxonomy" id="1628157"/>
    <lineage>
        <taxon>Bacteria</taxon>
        <taxon>Pseudomonadati</taxon>
        <taxon>Bacteroidota</taxon>
        <taxon>Bacteroidia</taxon>
        <taxon>Marinilabiliales</taxon>
        <taxon>Marinilabiliaceae</taxon>
        <taxon>Carboxylicivirga</taxon>
    </lineage>
</organism>
<sequence length="743" mass="83807">MKRILTIITAVGLLSSVSAQNPADYVNPFIGSDNYGTTNPGAIVPRGMISAVPFNVSGRPNKHEKDSDWWSTPYSNVNETFTGFSHVNLSGVGCPDLGTIILMPTTGELKTSPGEYATSYSDEEAEPGYYSNKLTRYDIKTEVTASVRSAVNRYTFPAGQANVLLNLGLGLTNEQDGYLRITSNNEVEGFRTVGSFCYNSPEEIYPVYFVIKLDKKADTFGTWKKPPHYNGVEGNWMGYNGKTRLMKEYTKPLVGDSIGAYFTYHFDKETEVEVQVGVSYVSIENARENLHKEIANKHFNEIRTEAYNKWNETLSRIKVKGGTEDQKTIFYTALYHTHIHPNTLNDINGEYPTVGSGKIGHTDGTRYTVFSLWDTYRNMHQLMSLVYPDEQLGMVRSMIDMYKENGWLPKWELNSTETFTMVGDPAAVVISDTYMRGIRDFDTEMAMEAMLKSATQTENNPLRPELNEYLKHQYIPVQEEFDGSVSTTLEYGAADFAIAQMAKELGQTSTYKTFMKRAGYYKNMYDKGEGVMRPRMSDGSWFAPFSPMDGANFKPVTGFIEGTSWHYSFMVPYDAKGLIKLNGGNKKFVDKLQSVFDNGLYEPDNEPDMGYAFLFNYVKGEEWRTQKEVRKIVDHDYSNTPGGIPGNDDTGTMSAWLAFAMMGIYPDAPAVPQYTICSPYFDEITIELDSGFYSGKNFIIETVKTNRKASTIEKMELNGQPLKSYFISHNDIVKGGKLKIWLK</sequence>
<proteinExistence type="predicted"/>
<accession>A0ABS5K2L4</accession>
<dbReference type="InterPro" id="IPR014718">
    <property type="entry name" value="GH-type_carb-bd"/>
</dbReference>
<dbReference type="Gene3D" id="1.20.1050.60">
    <property type="entry name" value="alpha-1,2-mannosidase"/>
    <property type="match status" value="1"/>
</dbReference>
<dbReference type="InterPro" id="IPR008928">
    <property type="entry name" value="6-hairpin_glycosidase_sf"/>
</dbReference>
<gene>
    <name evidence="7" type="ORF">KEM10_20860</name>
</gene>
<feature type="domain" description="Glycosyl hydrolase family 92" evidence="5">
    <location>
        <begin position="285"/>
        <end position="742"/>
    </location>
</feature>
<evidence type="ECO:0000313" key="8">
    <source>
        <dbReference type="Proteomes" id="UP000708576"/>
    </source>
</evidence>
<dbReference type="NCBIfam" id="TIGR01180">
    <property type="entry name" value="aman2_put"/>
    <property type="match status" value="1"/>
</dbReference>
<dbReference type="Gene3D" id="2.70.98.10">
    <property type="match status" value="1"/>
</dbReference>
<dbReference type="PANTHER" id="PTHR12143:SF39">
    <property type="entry name" value="SECRETED PROTEIN"/>
    <property type="match status" value="1"/>
</dbReference>
<keyword evidence="3" id="KW-0106">Calcium</keyword>